<dbReference type="InParanoid" id="A0A194QQP9"/>
<dbReference type="AlphaFoldDB" id="A0A194QQP9"/>
<evidence type="ECO:0000313" key="2">
    <source>
        <dbReference type="Proteomes" id="UP000053240"/>
    </source>
</evidence>
<sequence length="88" mass="9844">MRTRVPRWPLPTAPRPRSVILYESNRKSVLVKKQKITLNVSSSSPLASRVVRLTVLTSDIKHGSGHRRLGRCLSTFADELPPEQIAGE</sequence>
<evidence type="ECO:0000313" key="1">
    <source>
        <dbReference type="EMBL" id="KPJ07833.1"/>
    </source>
</evidence>
<accession>A0A194QQP9</accession>
<organism evidence="1 2">
    <name type="scientific">Papilio machaon</name>
    <name type="common">Old World swallowtail butterfly</name>
    <dbReference type="NCBI Taxonomy" id="76193"/>
    <lineage>
        <taxon>Eukaryota</taxon>
        <taxon>Metazoa</taxon>
        <taxon>Ecdysozoa</taxon>
        <taxon>Arthropoda</taxon>
        <taxon>Hexapoda</taxon>
        <taxon>Insecta</taxon>
        <taxon>Pterygota</taxon>
        <taxon>Neoptera</taxon>
        <taxon>Endopterygota</taxon>
        <taxon>Lepidoptera</taxon>
        <taxon>Glossata</taxon>
        <taxon>Ditrysia</taxon>
        <taxon>Papilionoidea</taxon>
        <taxon>Papilionidae</taxon>
        <taxon>Papilioninae</taxon>
        <taxon>Papilio</taxon>
    </lineage>
</organism>
<dbReference type="Proteomes" id="UP000053240">
    <property type="component" value="Unassembled WGS sequence"/>
</dbReference>
<keyword evidence="2" id="KW-1185">Reference proteome</keyword>
<reference evidence="1 2" key="1">
    <citation type="journal article" date="2015" name="Nat. Commun.">
        <title>Outbred genome sequencing and CRISPR/Cas9 gene editing in butterflies.</title>
        <authorList>
            <person name="Li X."/>
            <person name="Fan D."/>
            <person name="Zhang W."/>
            <person name="Liu G."/>
            <person name="Zhang L."/>
            <person name="Zhao L."/>
            <person name="Fang X."/>
            <person name="Chen L."/>
            <person name="Dong Y."/>
            <person name="Chen Y."/>
            <person name="Ding Y."/>
            <person name="Zhao R."/>
            <person name="Feng M."/>
            <person name="Zhu Y."/>
            <person name="Feng Y."/>
            <person name="Jiang X."/>
            <person name="Zhu D."/>
            <person name="Xiang H."/>
            <person name="Feng X."/>
            <person name="Li S."/>
            <person name="Wang J."/>
            <person name="Zhang G."/>
            <person name="Kronforst M.R."/>
            <person name="Wang W."/>
        </authorList>
    </citation>
    <scope>NUCLEOTIDE SEQUENCE [LARGE SCALE GENOMIC DNA]</scope>
    <source>
        <strain evidence="1">Ya'a_city_454_Pm</strain>
        <tissue evidence="1">Whole body</tissue>
    </source>
</reference>
<dbReference type="EMBL" id="KQ461175">
    <property type="protein sequence ID" value="KPJ07833.1"/>
    <property type="molecule type" value="Genomic_DNA"/>
</dbReference>
<gene>
    <name evidence="1" type="ORF">RR48_12675</name>
</gene>
<protein>
    <submittedName>
        <fullName evidence="1">Uncharacterized protein</fullName>
    </submittedName>
</protein>
<name>A0A194QQP9_PAPMA</name>
<proteinExistence type="predicted"/>